<name>A0A0D1YWR9_9PEZI</name>
<feature type="region of interest" description="Disordered" evidence="1">
    <location>
        <begin position="244"/>
        <end position="265"/>
    </location>
</feature>
<dbReference type="HOGENOM" id="CLU_585535_0_0_1"/>
<dbReference type="RefSeq" id="XP_016215026.1">
    <property type="nucleotide sequence ID" value="XM_016356937.1"/>
</dbReference>
<sequence length="467" mass="52236">MSIYRTSAVAHTQAMLGLPNPDGTKPPHVDKIIASVDVEDLSCNRNWPILEVGIARLDTRNVYNLDPETHDDLEYLKHIEAYHFRFQEVYHMRNTARWLSADYDRADRFLYGKSEIITREQLQSVISQLLHVQDTQNQGAYRDVHMITQGGTHDLTNLGKFAKPKFNFTEVVPNMTLEELQITARNASMSIFAACNGQRPSIEKITRGVGLECLLLHNAGNDAVTQLACNIKLALQEYRERTTLSEQQEEAEMSQNDESQNAKGLAGQAHSEGYALFKPNFYHLLEDEADLVKDDSSSNAELQDDSKQQEDDALRLMYKLSGYLKDMPSQPIVGWIVTANPSSNSGRVEDRLELTRLKNYQNSWAKDVSRGRTPKPYIPLAQTNLSEKDHVLESEEGRAAISAARQEAALAKALQDAQSFPALPSNTRPSSSSAQALSNNPATFWANWTPAFKAAGAPSNRFNDTPP</sequence>
<dbReference type="InterPro" id="IPR040151">
    <property type="entry name" value="Gfd2/YDR514C-like"/>
</dbReference>
<dbReference type="InterPro" id="IPR048519">
    <property type="entry name" value="Gfd2/YDR514C-like_C"/>
</dbReference>
<dbReference type="Pfam" id="PF21762">
    <property type="entry name" value="DEDDh_C"/>
    <property type="match status" value="1"/>
</dbReference>
<dbReference type="STRING" id="253628.A0A0D1YWR9"/>
<evidence type="ECO:0000256" key="1">
    <source>
        <dbReference type="SAM" id="MobiDB-lite"/>
    </source>
</evidence>
<reference evidence="3 4" key="1">
    <citation type="submission" date="2015-01" db="EMBL/GenBank/DDBJ databases">
        <title>The Genome Sequence of Ochroconis gallopava CBS43764.</title>
        <authorList>
            <consortium name="The Broad Institute Genomics Platform"/>
            <person name="Cuomo C."/>
            <person name="de Hoog S."/>
            <person name="Gorbushina A."/>
            <person name="Stielow B."/>
            <person name="Teixiera M."/>
            <person name="Abouelleil A."/>
            <person name="Chapman S.B."/>
            <person name="Priest M."/>
            <person name="Young S.K."/>
            <person name="Wortman J."/>
            <person name="Nusbaum C."/>
            <person name="Birren B."/>
        </authorList>
    </citation>
    <scope>NUCLEOTIDE SEQUENCE [LARGE SCALE GENOMIC DNA]</scope>
    <source>
        <strain evidence="3 4">CBS 43764</strain>
    </source>
</reference>
<dbReference type="VEuPathDB" id="FungiDB:PV09_03708"/>
<evidence type="ECO:0000259" key="2">
    <source>
        <dbReference type="Pfam" id="PF21762"/>
    </source>
</evidence>
<dbReference type="EMBL" id="KN847538">
    <property type="protein sequence ID" value="KIW05157.1"/>
    <property type="molecule type" value="Genomic_DNA"/>
</dbReference>
<dbReference type="Proteomes" id="UP000053259">
    <property type="component" value="Unassembled WGS sequence"/>
</dbReference>
<accession>A0A0D1YWR9</accession>
<evidence type="ECO:0000313" key="3">
    <source>
        <dbReference type="EMBL" id="KIW05157.1"/>
    </source>
</evidence>
<keyword evidence="4" id="KW-1185">Reference proteome</keyword>
<proteinExistence type="predicted"/>
<dbReference type="OrthoDB" id="5953249at2759"/>
<dbReference type="InParanoid" id="A0A0D1YWR9"/>
<protein>
    <recommendedName>
        <fullName evidence="2">Gfd2/YDR514C-like C-terminal domain-containing protein</fullName>
    </recommendedName>
</protein>
<dbReference type="GO" id="GO:0005634">
    <property type="term" value="C:nucleus"/>
    <property type="evidence" value="ECO:0007669"/>
    <property type="project" value="TreeGrafter"/>
</dbReference>
<evidence type="ECO:0000313" key="4">
    <source>
        <dbReference type="Proteomes" id="UP000053259"/>
    </source>
</evidence>
<dbReference type="GeneID" id="27311681"/>
<dbReference type="PANTHER" id="PTHR28083">
    <property type="entry name" value="GOOD FOR FULL DBP5 ACTIVITY PROTEIN 2"/>
    <property type="match status" value="1"/>
</dbReference>
<organism evidence="3 4">
    <name type="scientific">Verruconis gallopava</name>
    <dbReference type="NCBI Taxonomy" id="253628"/>
    <lineage>
        <taxon>Eukaryota</taxon>
        <taxon>Fungi</taxon>
        <taxon>Dikarya</taxon>
        <taxon>Ascomycota</taxon>
        <taxon>Pezizomycotina</taxon>
        <taxon>Dothideomycetes</taxon>
        <taxon>Pleosporomycetidae</taxon>
        <taxon>Venturiales</taxon>
        <taxon>Sympoventuriaceae</taxon>
        <taxon>Verruconis</taxon>
    </lineage>
</organism>
<dbReference type="PANTHER" id="PTHR28083:SF1">
    <property type="entry name" value="GOOD FOR FULL DBP5 ACTIVITY PROTEIN 2"/>
    <property type="match status" value="1"/>
</dbReference>
<dbReference type="AlphaFoldDB" id="A0A0D1YWR9"/>
<feature type="compositionally biased region" description="Polar residues" evidence="1">
    <location>
        <begin position="253"/>
        <end position="262"/>
    </location>
</feature>
<gene>
    <name evidence="3" type="ORF">PV09_03708</name>
</gene>
<feature type="domain" description="Gfd2/YDR514C-like C-terminal" evidence="2">
    <location>
        <begin position="33"/>
        <end position="231"/>
    </location>
</feature>